<dbReference type="Proteomes" id="UP000193811">
    <property type="component" value="Unassembled WGS sequence"/>
</dbReference>
<evidence type="ECO:0000313" key="6">
    <source>
        <dbReference type="Proteomes" id="UP000193811"/>
    </source>
</evidence>
<sequence length="99" mass="10267">MGRPVLAAYEVTAAASVDCRVCGELVGAWCVDKFGRPTRVPHVQRIAAARPAVSAALPQENTTSAGSPAGMGGSDAAEAISEPLWRDPSEPIHPWGADE</sequence>
<gene>
    <name evidence="4" type="ORF">AWB98_06665</name>
    <name evidence="3" type="ORF">BN970_05069</name>
</gene>
<dbReference type="GeneID" id="44295117"/>
<keyword evidence="6" id="KW-1185">Reference proteome</keyword>
<name>A0A0U1DRT0_9MYCO</name>
<reference evidence="3 5" key="1">
    <citation type="submission" date="2015-03" db="EMBL/GenBank/DDBJ databases">
        <authorList>
            <person name="Murphy D."/>
        </authorList>
    </citation>
    <scope>NUCLEOTIDE SEQUENCE [LARGE SCALE GENOMIC DNA]</scope>
    <source>
        <strain evidence="3 5">D16</strain>
    </source>
</reference>
<protein>
    <recommendedName>
        <fullName evidence="2">DNA-binding phage zinc finger domain-containing protein</fullName>
    </recommendedName>
</protein>
<feature type="region of interest" description="Disordered" evidence="1">
    <location>
        <begin position="52"/>
        <end position="99"/>
    </location>
</feature>
<dbReference type="EMBL" id="CTEF01000004">
    <property type="protein sequence ID" value="CQD21617.1"/>
    <property type="molecule type" value="Genomic_DNA"/>
</dbReference>
<evidence type="ECO:0000313" key="4">
    <source>
        <dbReference type="EMBL" id="ORV29066.1"/>
    </source>
</evidence>
<dbReference type="Proteomes" id="UP000182227">
    <property type="component" value="Unassembled WGS sequence"/>
</dbReference>
<dbReference type="Pfam" id="PF24623">
    <property type="entry name" value="Phage_zn_bind_8"/>
    <property type="match status" value="1"/>
</dbReference>
<dbReference type="RefSeq" id="WP_085140316.1">
    <property type="nucleotide sequence ID" value="NZ_JACKVA010000016.1"/>
</dbReference>
<organism evidence="3 5">
    <name type="scientific">Mycolicibacterium conceptionense</name>
    <dbReference type="NCBI Taxonomy" id="451644"/>
    <lineage>
        <taxon>Bacteria</taxon>
        <taxon>Bacillati</taxon>
        <taxon>Actinomycetota</taxon>
        <taxon>Actinomycetes</taxon>
        <taxon>Mycobacteriales</taxon>
        <taxon>Mycobacteriaceae</taxon>
        <taxon>Mycolicibacterium</taxon>
    </lineage>
</organism>
<dbReference type="AlphaFoldDB" id="A0A0U1DRT0"/>
<evidence type="ECO:0000256" key="1">
    <source>
        <dbReference type="SAM" id="MobiDB-lite"/>
    </source>
</evidence>
<dbReference type="InterPro" id="IPR056911">
    <property type="entry name" value="Phage_Znf_bind_put"/>
</dbReference>
<proteinExistence type="predicted"/>
<dbReference type="EMBL" id="LQOP01000008">
    <property type="protein sequence ID" value="ORV29066.1"/>
    <property type="molecule type" value="Genomic_DNA"/>
</dbReference>
<accession>A0A0U1DRT0</accession>
<feature type="domain" description="DNA-binding phage zinc finger" evidence="2">
    <location>
        <begin position="11"/>
        <end position="58"/>
    </location>
</feature>
<reference evidence="4 6" key="2">
    <citation type="submission" date="2016-01" db="EMBL/GenBank/DDBJ databases">
        <title>The new phylogeny of the genus Mycobacterium.</title>
        <authorList>
            <person name="Tarcisio F."/>
            <person name="Conor M."/>
            <person name="Antonella G."/>
            <person name="Elisabetta G."/>
            <person name="Giulia F.S."/>
            <person name="Sara T."/>
            <person name="Anna F."/>
            <person name="Clotilde B."/>
            <person name="Roberto B."/>
            <person name="Veronica D.S."/>
            <person name="Fabio R."/>
            <person name="Monica P."/>
            <person name="Olivier J."/>
            <person name="Enrico T."/>
            <person name="Nicola S."/>
        </authorList>
    </citation>
    <scope>NUCLEOTIDE SEQUENCE [LARGE SCALE GENOMIC DNA]</scope>
    <source>
        <strain evidence="4 6">CCUG 50187</strain>
    </source>
</reference>
<evidence type="ECO:0000313" key="3">
    <source>
        <dbReference type="EMBL" id="CQD21617.1"/>
    </source>
</evidence>
<evidence type="ECO:0000313" key="5">
    <source>
        <dbReference type="Proteomes" id="UP000182227"/>
    </source>
</evidence>
<evidence type="ECO:0000259" key="2">
    <source>
        <dbReference type="Pfam" id="PF24623"/>
    </source>
</evidence>